<dbReference type="PANTHER" id="PTHR43235:SF1">
    <property type="entry name" value="GLUTAMINE AMIDOTRANSFERASE PB2B2.05-RELATED"/>
    <property type="match status" value="1"/>
</dbReference>
<dbReference type="SUPFAM" id="SSF52317">
    <property type="entry name" value="Class I glutamine amidotransferase-like"/>
    <property type="match status" value="1"/>
</dbReference>
<proteinExistence type="inferred from homology"/>
<dbReference type="FunFam" id="3.40.50.880:FF:000030">
    <property type="entry name" value="Gamma-glutamyl-gamma-aminobutyrate hydrolase PuuD"/>
    <property type="match status" value="1"/>
</dbReference>
<name>A0A387FRZ1_9HYPH</name>
<evidence type="ECO:0000256" key="4">
    <source>
        <dbReference type="ARBA" id="ARBA00060634"/>
    </source>
</evidence>
<comment type="catalytic activity">
    <reaction evidence="2">
        <text>4-(gamma-L-glutamylamino)butanoate + H2O = 4-aminobutanoate + L-glutamate</text>
        <dbReference type="Rhea" id="RHEA:19737"/>
        <dbReference type="ChEBI" id="CHEBI:15377"/>
        <dbReference type="ChEBI" id="CHEBI:29985"/>
        <dbReference type="ChEBI" id="CHEBI:58800"/>
        <dbReference type="ChEBI" id="CHEBI:59888"/>
        <dbReference type="EC" id="3.5.1.94"/>
    </reaction>
</comment>
<gene>
    <name evidence="6" type="ORF">CCGE525_17910</name>
</gene>
<comment type="pathway">
    <text evidence="4">Amine and polyamine degradation; putrescine degradation; 4-aminobutanoate from putrescine: step 4/4.</text>
</comment>
<dbReference type="PROSITE" id="PS51273">
    <property type="entry name" value="GATASE_TYPE_1"/>
    <property type="match status" value="1"/>
</dbReference>
<dbReference type="PANTHER" id="PTHR43235">
    <property type="entry name" value="GLUTAMINE AMIDOTRANSFERASE PB2B2.05-RELATED"/>
    <property type="match status" value="1"/>
</dbReference>
<organism evidence="6 7">
    <name type="scientific">Rhizobium jaguaris</name>
    <dbReference type="NCBI Taxonomy" id="1312183"/>
    <lineage>
        <taxon>Bacteria</taxon>
        <taxon>Pseudomonadati</taxon>
        <taxon>Pseudomonadota</taxon>
        <taxon>Alphaproteobacteria</taxon>
        <taxon>Hyphomicrobiales</taxon>
        <taxon>Rhizobiaceae</taxon>
        <taxon>Rhizobium/Agrobacterium group</taxon>
        <taxon>Rhizobium</taxon>
    </lineage>
</organism>
<keyword evidence="7" id="KW-1185">Reference proteome</keyword>
<comment type="similarity">
    <text evidence="1">Belongs to the peptidase C26 family.</text>
</comment>
<sequence length="262" mass="28252">MSRPIVAVPADIREFDGVTWHAVQHQYVRAAVNAAGLMVLIVPALDDGNDVDAILDRVDGLLVSGSASNVHPSLYGKEARESDGPFDPARDATSLPLIRRAIDRAIPMLAICRGIQELNVALGGTLASEIQEQPGIWDHRKQPDVDRDTMYSIRQSVFVKEGSCIAGIVGPGEVRVNSLHRQAIADTAPRLQVEAVAEDGTIEAVSVIGAKAFAVGVQWHPEYWAETDSSSRKLFAAFGDAVRDYAAGKEQPLATPRRQQAV</sequence>
<dbReference type="Gene3D" id="3.40.50.880">
    <property type="match status" value="1"/>
</dbReference>
<dbReference type="KEGG" id="rjg:CCGE525_17910"/>
<evidence type="ECO:0000313" key="6">
    <source>
        <dbReference type="EMBL" id="AYG60477.1"/>
    </source>
</evidence>
<dbReference type="InterPro" id="IPR011697">
    <property type="entry name" value="Peptidase_C26"/>
</dbReference>
<dbReference type="CDD" id="cd01745">
    <property type="entry name" value="GATase1_2"/>
    <property type="match status" value="1"/>
</dbReference>
<evidence type="ECO:0000313" key="7">
    <source>
        <dbReference type="Proteomes" id="UP000282195"/>
    </source>
</evidence>
<comment type="function">
    <text evidence="3">Involved in the breakdown of putrescine via hydrolysis of the gamma-glutamyl linkage of gamma-glutamyl-gamma-aminobutyrate.</text>
</comment>
<dbReference type="EC" id="3.5.1.94" evidence="5"/>
<dbReference type="AlphaFoldDB" id="A0A387FRZ1"/>
<reference evidence="6 7" key="1">
    <citation type="submission" date="2018-10" db="EMBL/GenBank/DDBJ databases">
        <title>Rhizobium etli, R. leguminosarum and a new Rhizobium genospecies from Phaseolus dumosus.</title>
        <authorList>
            <person name="Ramirez-Puebla S.T."/>
            <person name="Rogel-Hernandez M.A."/>
            <person name="Guerrero G."/>
            <person name="Ormeno-Orrillo E."/>
            <person name="Martinez-Romero J.C."/>
            <person name="Negrete-Yankelevich S."/>
            <person name="Martinez-Romero E."/>
        </authorList>
    </citation>
    <scope>NUCLEOTIDE SEQUENCE [LARGE SCALE GENOMIC DNA]</scope>
    <source>
        <strain evidence="6 7">CCGE525</strain>
    </source>
</reference>
<protein>
    <recommendedName>
        <fullName evidence="5">gamma-glutamyl-gamma-aminobutyrate hydrolase</fullName>
        <ecNumber evidence="5">3.5.1.94</ecNumber>
    </recommendedName>
</protein>
<dbReference type="EMBL" id="CP032694">
    <property type="protein sequence ID" value="AYG60477.1"/>
    <property type="molecule type" value="Genomic_DNA"/>
</dbReference>
<dbReference type="GO" id="GO:0033969">
    <property type="term" value="F:gamma-glutamyl-gamma-aminobutyrate hydrolase activity"/>
    <property type="evidence" value="ECO:0007669"/>
    <property type="project" value="UniProtKB-EC"/>
</dbReference>
<dbReference type="RefSeq" id="WP_120705453.1">
    <property type="nucleotide sequence ID" value="NZ_CP032694.1"/>
</dbReference>
<evidence type="ECO:0000256" key="5">
    <source>
        <dbReference type="ARBA" id="ARBA00066788"/>
    </source>
</evidence>
<dbReference type="InterPro" id="IPR029062">
    <property type="entry name" value="Class_I_gatase-like"/>
</dbReference>
<evidence type="ECO:0000256" key="3">
    <source>
        <dbReference type="ARBA" id="ARBA00055068"/>
    </source>
</evidence>
<evidence type="ECO:0000256" key="2">
    <source>
        <dbReference type="ARBA" id="ARBA00052718"/>
    </source>
</evidence>
<dbReference type="GO" id="GO:0006598">
    <property type="term" value="P:polyamine catabolic process"/>
    <property type="evidence" value="ECO:0007669"/>
    <property type="project" value="TreeGrafter"/>
</dbReference>
<evidence type="ECO:0000256" key="1">
    <source>
        <dbReference type="ARBA" id="ARBA00011083"/>
    </source>
</evidence>
<dbReference type="InterPro" id="IPR044668">
    <property type="entry name" value="PuuD-like"/>
</dbReference>
<dbReference type="GO" id="GO:0005829">
    <property type="term" value="C:cytosol"/>
    <property type="evidence" value="ECO:0007669"/>
    <property type="project" value="TreeGrafter"/>
</dbReference>
<dbReference type="Pfam" id="PF07722">
    <property type="entry name" value="Peptidase_C26"/>
    <property type="match status" value="1"/>
</dbReference>
<dbReference type="Proteomes" id="UP000282195">
    <property type="component" value="Chromosome"/>
</dbReference>
<dbReference type="OrthoDB" id="9813383at2"/>
<keyword evidence="6" id="KW-0378">Hydrolase</keyword>
<accession>A0A387FRZ1</accession>